<feature type="compositionally biased region" description="Polar residues" evidence="5">
    <location>
        <begin position="1"/>
        <end position="11"/>
    </location>
</feature>
<evidence type="ECO:0000256" key="1">
    <source>
        <dbReference type="ARBA" id="ARBA00004370"/>
    </source>
</evidence>
<evidence type="ECO:0000256" key="4">
    <source>
        <dbReference type="ARBA" id="ARBA00023136"/>
    </source>
</evidence>
<feature type="region of interest" description="Disordered" evidence="5">
    <location>
        <begin position="1"/>
        <end position="118"/>
    </location>
</feature>
<feature type="transmembrane region" description="Helical" evidence="6">
    <location>
        <begin position="143"/>
        <end position="172"/>
    </location>
</feature>
<dbReference type="InterPro" id="IPR007593">
    <property type="entry name" value="CD225/Dispanin_fam"/>
</dbReference>
<dbReference type="RefSeq" id="WP_183370073.1">
    <property type="nucleotide sequence ID" value="NZ_BAABHL010000037.1"/>
</dbReference>
<gene>
    <name evidence="7" type="ORF">BKA16_001513</name>
</gene>
<reference evidence="7 8" key="1">
    <citation type="submission" date="2020-08" db="EMBL/GenBank/DDBJ databases">
        <title>Sequencing the genomes of 1000 actinobacteria strains.</title>
        <authorList>
            <person name="Klenk H.-P."/>
        </authorList>
    </citation>
    <scope>NUCLEOTIDE SEQUENCE [LARGE SCALE GENOMIC DNA]</scope>
    <source>
        <strain evidence="7 8">DSM 45298</strain>
    </source>
</reference>
<evidence type="ECO:0000313" key="7">
    <source>
        <dbReference type="EMBL" id="MBB4134961.1"/>
    </source>
</evidence>
<evidence type="ECO:0000256" key="5">
    <source>
        <dbReference type="SAM" id="MobiDB-lite"/>
    </source>
</evidence>
<organism evidence="7 8">
    <name type="scientific">Gordonia humi</name>
    <dbReference type="NCBI Taxonomy" id="686429"/>
    <lineage>
        <taxon>Bacteria</taxon>
        <taxon>Bacillati</taxon>
        <taxon>Actinomycetota</taxon>
        <taxon>Actinomycetes</taxon>
        <taxon>Mycobacteriales</taxon>
        <taxon>Gordoniaceae</taxon>
        <taxon>Gordonia</taxon>
    </lineage>
</organism>
<evidence type="ECO:0000313" key="8">
    <source>
        <dbReference type="Proteomes" id="UP000551501"/>
    </source>
</evidence>
<dbReference type="AlphaFoldDB" id="A0A840ETR0"/>
<comment type="subcellular location">
    <subcellularLocation>
        <location evidence="1">Membrane</location>
    </subcellularLocation>
</comment>
<sequence length="234" mass="24219">MTNPPGNNGDSADQPDPFAETQFGQPRPDAPQPPQGGDNPAPTPNPFGENPFAKDAPQFGEQPPQYGQPQSGSDYGQPQGQPDYGQPQGGAPQYGQQPPTYGQPQPDQPQYGQQPFGAVPQYPANPYAGAAAGPAPSNSMASAIIVTVLGFIGAWFTCLTLVAGIIGIVAIVKANGVNGLWTAGDAAGSQRAAADAKKWSNIAWIAFGVAIALWIILIVILFAVGGSAGYYHFD</sequence>
<protein>
    <recommendedName>
        <fullName evidence="9">Interferon-induced transmembrane protein</fullName>
    </recommendedName>
</protein>
<dbReference type="Pfam" id="PF04505">
    <property type="entry name" value="CD225"/>
    <property type="match status" value="1"/>
</dbReference>
<name>A0A840ETR0_9ACTN</name>
<keyword evidence="3 6" id="KW-1133">Transmembrane helix</keyword>
<keyword evidence="2 6" id="KW-0812">Transmembrane</keyword>
<feature type="compositionally biased region" description="Low complexity" evidence="5">
    <location>
        <begin position="57"/>
        <end position="115"/>
    </location>
</feature>
<proteinExistence type="predicted"/>
<dbReference type="GO" id="GO:0016020">
    <property type="term" value="C:membrane"/>
    <property type="evidence" value="ECO:0007669"/>
    <property type="project" value="UniProtKB-SubCell"/>
</dbReference>
<evidence type="ECO:0000256" key="3">
    <source>
        <dbReference type="ARBA" id="ARBA00022989"/>
    </source>
</evidence>
<dbReference type="EMBL" id="JACIFP010000001">
    <property type="protein sequence ID" value="MBB4134961.1"/>
    <property type="molecule type" value="Genomic_DNA"/>
</dbReference>
<dbReference type="Proteomes" id="UP000551501">
    <property type="component" value="Unassembled WGS sequence"/>
</dbReference>
<accession>A0A840ETR0</accession>
<evidence type="ECO:0000256" key="6">
    <source>
        <dbReference type="SAM" id="Phobius"/>
    </source>
</evidence>
<evidence type="ECO:0000256" key="2">
    <source>
        <dbReference type="ARBA" id="ARBA00022692"/>
    </source>
</evidence>
<evidence type="ECO:0008006" key="9">
    <source>
        <dbReference type="Google" id="ProtNLM"/>
    </source>
</evidence>
<comment type="caution">
    <text evidence="7">The sequence shown here is derived from an EMBL/GenBank/DDBJ whole genome shotgun (WGS) entry which is preliminary data.</text>
</comment>
<keyword evidence="4 6" id="KW-0472">Membrane</keyword>
<keyword evidence="8" id="KW-1185">Reference proteome</keyword>
<feature type="transmembrane region" description="Helical" evidence="6">
    <location>
        <begin position="202"/>
        <end position="224"/>
    </location>
</feature>